<dbReference type="EMBL" id="BAABDI010000014">
    <property type="protein sequence ID" value="GAA3976207.1"/>
    <property type="molecule type" value="Genomic_DNA"/>
</dbReference>
<accession>A0ABP7Q4R0</accession>
<dbReference type="RefSeq" id="WP_345124175.1">
    <property type="nucleotide sequence ID" value="NZ_BAABDI010000014.1"/>
</dbReference>
<organism evidence="2 3">
    <name type="scientific">Hymenobacter antarcticus</name>
    <dbReference type="NCBI Taxonomy" id="486270"/>
    <lineage>
        <taxon>Bacteria</taxon>
        <taxon>Pseudomonadati</taxon>
        <taxon>Bacteroidota</taxon>
        <taxon>Cytophagia</taxon>
        <taxon>Cytophagales</taxon>
        <taxon>Hymenobacteraceae</taxon>
        <taxon>Hymenobacter</taxon>
    </lineage>
</organism>
<proteinExistence type="predicted"/>
<protein>
    <submittedName>
        <fullName evidence="2">Uncharacterized protein</fullName>
    </submittedName>
</protein>
<gene>
    <name evidence="2" type="ORF">GCM10022407_22070</name>
</gene>
<evidence type="ECO:0000313" key="2">
    <source>
        <dbReference type="EMBL" id="GAA3976207.1"/>
    </source>
</evidence>
<feature type="transmembrane region" description="Helical" evidence="1">
    <location>
        <begin position="34"/>
        <end position="53"/>
    </location>
</feature>
<reference evidence="3" key="1">
    <citation type="journal article" date="2019" name="Int. J. Syst. Evol. Microbiol.">
        <title>The Global Catalogue of Microorganisms (GCM) 10K type strain sequencing project: providing services to taxonomists for standard genome sequencing and annotation.</title>
        <authorList>
            <consortium name="The Broad Institute Genomics Platform"/>
            <consortium name="The Broad Institute Genome Sequencing Center for Infectious Disease"/>
            <person name="Wu L."/>
            <person name="Ma J."/>
        </authorList>
    </citation>
    <scope>NUCLEOTIDE SEQUENCE [LARGE SCALE GENOMIC DNA]</scope>
    <source>
        <strain evidence="3">JCM 17217</strain>
    </source>
</reference>
<feature type="transmembrane region" description="Helical" evidence="1">
    <location>
        <begin position="59"/>
        <end position="81"/>
    </location>
</feature>
<keyword evidence="3" id="KW-1185">Reference proteome</keyword>
<keyword evidence="1" id="KW-0812">Transmembrane</keyword>
<feature type="transmembrane region" description="Helical" evidence="1">
    <location>
        <begin position="88"/>
        <end position="111"/>
    </location>
</feature>
<dbReference type="Proteomes" id="UP001501556">
    <property type="component" value="Unassembled WGS sequence"/>
</dbReference>
<feature type="transmembrane region" description="Helical" evidence="1">
    <location>
        <begin position="131"/>
        <end position="150"/>
    </location>
</feature>
<keyword evidence="1" id="KW-0472">Membrane</keyword>
<comment type="caution">
    <text evidence="2">The sequence shown here is derived from an EMBL/GenBank/DDBJ whole genome shotgun (WGS) entry which is preliminary data.</text>
</comment>
<feature type="transmembrane region" description="Helical" evidence="1">
    <location>
        <begin position="6"/>
        <end position="22"/>
    </location>
</feature>
<keyword evidence="1" id="KW-1133">Transmembrane helix</keyword>
<name>A0ABP7Q4R0_9BACT</name>
<sequence length="151" mass="16745">MRIYVAYLLAALLSFYLVMLYYGVSAGFASPVPVLALVGTLVLSTFAAPALVYHPRVGLWLGAVGCGLLLPYSIMFMGGILKEWQWNWLLPLGLLPGVLVLVSSYCTMQAWRAPLSSWLTLPAHPWLRRALVLLPLLLWTSYLFSIRTAFG</sequence>
<evidence type="ECO:0000256" key="1">
    <source>
        <dbReference type="SAM" id="Phobius"/>
    </source>
</evidence>
<evidence type="ECO:0000313" key="3">
    <source>
        <dbReference type="Proteomes" id="UP001501556"/>
    </source>
</evidence>